<dbReference type="FunFam" id="3.30.200.20:FF:000035">
    <property type="entry name" value="Serine/threonine protein kinase Stk1"/>
    <property type="match status" value="1"/>
</dbReference>
<dbReference type="FunFam" id="1.10.510.10:FF:000021">
    <property type="entry name" value="Serine/threonine protein kinase"/>
    <property type="match status" value="1"/>
</dbReference>
<feature type="domain" description="PASTA" evidence="12">
    <location>
        <begin position="498"/>
        <end position="561"/>
    </location>
</feature>
<keyword evidence="2 13" id="KW-0723">Serine/threonine-protein kinase</keyword>
<evidence type="ECO:0000256" key="1">
    <source>
        <dbReference type="ARBA" id="ARBA00012513"/>
    </source>
</evidence>
<dbReference type="PANTHER" id="PTHR43289:SF34">
    <property type="entry name" value="SERINE_THREONINE-PROTEIN KINASE YBDM-RELATED"/>
    <property type="match status" value="1"/>
</dbReference>
<dbReference type="PROSITE" id="PS50011">
    <property type="entry name" value="PROTEIN_KINASE_DOM"/>
    <property type="match status" value="1"/>
</dbReference>
<dbReference type="Gene3D" id="1.10.510.10">
    <property type="entry name" value="Transferase(Phosphotransferase) domain 1"/>
    <property type="match status" value="1"/>
</dbReference>
<name>A0A1I2FPR6_9MICO</name>
<dbReference type="Pfam" id="PF00069">
    <property type="entry name" value="Pkinase"/>
    <property type="match status" value="1"/>
</dbReference>
<dbReference type="PROSITE" id="PS00108">
    <property type="entry name" value="PROTEIN_KINASE_ST"/>
    <property type="match status" value="1"/>
</dbReference>
<keyword evidence="4" id="KW-0547">Nucleotide-binding</keyword>
<dbReference type="PROSITE" id="PS51178">
    <property type="entry name" value="PASTA"/>
    <property type="match status" value="4"/>
</dbReference>
<dbReference type="SMART" id="SM00220">
    <property type="entry name" value="S_TKc"/>
    <property type="match status" value="1"/>
</dbReference>
<evidence type="ECO:0000256" key="3">
    <source>
        <dbReference type="ARBA" id="ARBA00022679"/>
    </source>
</evidence>
<evidence type="ECO:0000259" key="12">
    <source>
        <dbReference type="PROSITE" id="PS51178"/>
    </source>
</evidence>
<evidence type="ECO:0000256" key="4">
    <source>
        <dbReference type="ARBA" id="ARBA00022741"/>
    </source>
</evidence>
<keyword evidence="10" id="KW-0812">Transmembrane</keyword>
<dbReference type="EC" id="2.7.11.1" evidence="1"/>
<feature type="compositionally biased region" description="Acidic residues" evidence="9">
    <location>
        <begin position="322"/>
        <end position="338"/>
    </location>
</feature>
<sequence length="692" mass="73467">MPWRSSEAHKTGRRLASVGATITDPLVGHLIDGRYEVLSRLARGGMATVYVAMDRRLDREVALKVMHPHLADGAEGADFVSRFRREARAAARLTHPGLVAVYDQGVDDGTSYLTMEYVQGTNLRLRLQEAGALSVRDSLEILEAVLDALAAAHRNNLVHRDIKPENVLIALDGRVKVADFGLARAVTEVTSTATGTIFGTVAYLAPELILTGDCDARADVYAAGVLLFEMLTGRQPYTGDTPIRVAYRHVHEDLPVPSSLEGWIPQEVDELVCALAARDPENRPLDASAALDHLRRTRTALDEADLDQRAVVLRPVPPPPADEPDDDDRDADDTDDTRDETAAPAGGARTVDEVPVDTGATQALSTSSAGGTIALQIGADDLVATVPPEPPRPGRRRRTSMIIVILVAIAALVAGGTYWWSSYGPGAYTTVPSGLVGSDTAAATSALTTFGLRPSVVERFDDAIPAGKVIETSPGEGEQIAKEGVVEVVASKGIEMFTVPEELVGLDQEAATTTLTDAGFTVGDPTLIYDDTVPAGQVMAVSEDEGASVPHSTVITLTVSQGPQPVRIPQVVNSTEDAATAALESIGLKVQVKRAFSDDVAKGHVVRQSPEASAEGFRTDTVTIVVSKGRELVKVPDVQGMDTEAAHAALEDAELVPEDQFAWGGFLGKVRFQDVDPGTEVPKGTTIVLTIF</sequence>
<dbReference type="NCBIfam" id="NF033483">
    <property type="entry name" value="PknB_PASTA_kin"/>
    <property type="match status" value="1"/>
</dbReference>
<organism evidence="13 14">
    <name type="scientific">Flavimobilis marinus</name>
    <dbReference type="NCBI Taxonomy" id="285351"/>
    <lineage>
        <taxon>Bacteria</taxon>
        <taxon>Bacillati</taxon>
        <taxon>Actinomycetota</taxon>
        <taxon>Actinomycetes</taxon>
        <taxon>Micrococcales</taxon>
        <taxon>Jonesiaceae</taxon>
        <taxon>Flavimobilis</taxon>
    </lineage>
</organism>
<dbReference type="Pfam" id="PF03793">
    <property type="entry name" value="PASTA"/>
    <property type="match status" value="4"/>
</dbReference>
<keyword evidence="14" id="KW-1185">Reference proteome</keyword>
<evidence type="ECO:0000256" key="5">
    <source>
        <dbReference type="ARBA" id="ARBA00022777"/>
    </source>
</evidence>
<comment type="catalytic activity">
    <reaction evidence="8">
        <text>L-seryl-[protein] + ATP = O-phospho-L-seryl-[protein] + ADP + H(+)</text>
        <dbReference type="Rhea" id="RHEA:17989"/>
        <dbReference type="Rhea" id="RHEA-COMP:9863"/>
        <dbReference type="Rhea" id="RHEA-COMP:11604"/>
        <dbReference type="ChEBI" id="CHEBI:15378"/>
        <dbReference type="ChEBI" id="CHEBI:29999"/>
        <dbReference type="ChEBI" id="CHEBI:30616"/>
        <dbReference type="ChEBI" id="CHEBI:83421"/>
        <dbReference type="ChEBI" id="CHEBI:456216"/>
        <dbReference type="EC" id="2.7.11.1"/>
    </reaction>
</comment>
<dbReference type="CDD" id="cd14014">
    <property type="entry name" value="STKc_PknB_like"/>
    <property type="match status" value="1"/>
</dbReference>
<keyword evidence="5 13" id="KW-0418">Kinase</keyword>
<evidence type="ECO:0000256" key="10">
    <source>
        <dbReference type="SAM" id="Phobius"/>
    </source>
</evidence>
<evidence type="ECO:0000256" key="6">
    <source>
        <dbReference type="ARBA" id="ARBA00022840"/>
    </source>
</evidence>
<dbReference type="EMBL" id="FONZ01000002">
    <property type="protein sequence ID" value="SFF07305.1"/>
    <property type="molecule type" value="Genomic_DNA"/>
</dbReference>
<evidence type="ECO:0000256" key="2">
    <source>
        <dbReference type="ARBA" id="ARBA00022527"/>
    </source>
</evidence>
<reference evidence="14" key="1">
    <citation type="submission" date="2016-10" db="EMBL/GenBank/DDBJ databases">
        <authorList>
            <person name="Varghese N."/>
            <person name="Submissions S."/>
        </authorList>
    </citation>
    <scope>NUCLEOTIDE SEQUENCE [LARGE SCALE GENOMIC DNA]</scope>
    <source>
        <strain evidence="14">DSM 19083</strain>
    </source>
</reference>
<comment type="catalytic activity">
    <reaction evidence="7">
        <text>L-threonyl-[protein] + ATP = O-phospho-L-threonyl-[protein] + ADP + H(+)</text>
        <dbReference type="Rhea" id="RHEA:46608"/>
        <dbReference type="Rhea" id="RHEA-COMP:11060"/>
        <dbReference type="Rhea" id="RHEA-COMP:11605"/>
        <dbReference type="ChEBI" id="CHEBI:15378"/>
        <dbReference type="ChEBI" id="CHEBI:30013"/>
        <dbReference type="ChEBI" id="CHEBI:30616"/>
        <dbReference type="ChEBI" id="CHEBI:61977"/>
        <dbReference type="ChEBI" id="CHEBI:456216"/>
        <dbReference type="EC" id="2.7.11.1"/>
    </reaction>
</comment>
<dbReference type="Gene3D" id="3.30.200.20">
    <property type="entry name" value="Phosphorylase Kinase, domain 1"/>
    <property type="match status" value="1"/>
</dbReference>
<gene>
    <name evidence="13" type="ORF">SAMN04488035_1447</name>
</gene>
<dbReference type="CDD" id="cd06577">
    <property type="entry name" value="PASTA_pknB"/>
    <property type="match status" value="4"/>
</dbReference>
<dbReference type="GO" id="GO:0045717">
    <property type="term" value="P:negative regulation of fatty acid biosynthetic process"/>
    <property type="evidence" value="ECO:0007669"/>
    <property type="project" value="UniProtKB-ARBA"/>
</dbReference>
<dbReference type="AlphaFoldDB" id="A0A1I2FPR6"/>
<evidence type="ECO:0000313" key="14">
    <source>
        <dbReference type="Proteomes" id="UP000198520"/>
    </source>
</evidence>
<evidence type="ECO:0000259" key="11">
    <source>
        <dbReference type="PROSITE" id="PS50011"/>
    </source>
</evidence>
<feature type="domain" description="Protein kinase" evidence="11">
    <location>
        <begin position="35"/>
        <end position="296"/>
    </location>
</feature>
<feature type="domain" description="PASTA" evidence="12">
    <location>
        <begin position="562"/>
        <end position="628"/>
    </location>
</feature>
<dbReference type="Proteomes" id="UP000198520">
    <property type="component" value="Unassembled WGS sequence"/>
</dbReference>
<keyword evidence="6" id="KW-0067">ATP-binding</keyword>
<feature type="domain" description="PASTA" evidence="12">
    <location>
        <begin position="629"/>
        <end position="692"/>
    </location>
</feature>
<dbReference type="GO" id="GO:0005524">
    <property type="term" value="F:ATP binding"/>
    <property type="evidence" value="ECO:0007669"/>
    <property type="project" value="UniProtKB-KW"/>
</dbReference>
<feature type="transmembrane region" description="Helical" evidence="10">
    <location>
        <begin position="401"/>
        <end position="420"/>
    </location>
</feature>
<dbReference type="GO" id="GO:0004674">
    <property type="term" value="F:protein serine/threonine kinase activity"/>
    <property type="evidence" value="ECO:0007669"/>
    <property type="project" value="UniProtKB-KW"/>
</dbReference>
<proteinExistence type="predicted"/>
<dbReference type="InterPro" id="IPR008271">
    <property type="entry name" value="Ser/Thr_kinase_AS"/>
</dbReference>
<accession>A0A1I2FPR6</accession>
<keyword evidence="10" id="KW-1133">Transmembrane helix</keyword>
<evidence type="ECO:0000256" key="9">
    <source>
        <dbReference type="SAM" id="MobiDB-lite"/>
    </source>
</evidence>
<dbReference type="PANTHER" id="PTHR43289">
    <property type="entry name" value="MITOGEN-ACTIVATED PROTEIN KINASE KINASE KINASE 20-RELATED"/>
    <property type="match status" value="1"/>
</dbReference>
<keyword evidence="10" id="KW-0472">Membrane</keyword>
<evidence type="ECO:0000256" key="8">
    <source>
        <dbReference type="ARBA" id="ARBA00048679"/>
    </source>
</evidence>
<dbReference type="InterPro" id="IPR011009">
    <property type="entry name" value="Kinase-like_dom_sf"/>
</dbReference>
<dbReference type="InterPro" id="IPR000719">
    <property type="entry name" value="Prot_kinase_dom"/>
</dbReference>
<dbReference type="SUPFAM" id="SSF56112">
    <property type="entry name" value="Protein kinase-like (PK-like)"/>
    <property type="match status" value="1"/>
</dbReference>
<protein>
    <recommendedName>
        <fullName evidence="1">non-specific serine/threonine protein kinase</fullName>
        <ecNumber evidence="1">2.7.11.1</ecNumber>
    </recommendedName>
</protein>
<keyword evidence="3" id="KW-0808">Transferase</keyword>
<dbReference type="SMART" id="SM00740">
    <property type="entry name" value="PASTA"/>
    <property type="match status" value="4"/>
</dbReference>
<dbReference type="InterPro" id="IPR005543">
    <property type="entry name" value="PASTA_dom"/>
</dbReference>
<dbReference type="STRING" id="285351.SAMN04488035_1447"/>
<feature type="domain" description="PASTA" evidence="12">
    <location>
        <begin position="430"/>
        <end position="492"/>
    </location>
</feature>
<feature type="region of interest" description="Disordered" evidence="9">
    <location>
        <begin position="305"/>
        <end position="356"/>
    </location>
</feature>
<evidence type="ECO:0000313" key="13">
    <source>
        <dbReference type="EMBL" id="SFF07305.1"/>
    </source>
</evidence>
<evidence type="ECO:0000256" key="7">
    <source>
        <dbReference type="ARBA" id="ARBA00047899"/>
    </source>
</evidence>
<dbReference type="Gene3D" id="3.30.10.20">
    <property type="match status" value="4"/>
</dbReference>